<dbReference type="FunFam" id="3.40.50.300:FF:000016">
    <property type="entry name" value="Oligopeptide ABC transporter ATP-binding component"/>
    <property type="match status" value="1"/>
</dbReference>
<dbReference type="GO" id="GO:0005524">
    <property type="term" value="F:ATP binding"/>
    <property type="evidence" value="ECO:0007669"/>
    <property type="project" value="UniProtKB-KW"/>
</dbReference>
<dbReference type="SUPFAM" id="SSF52540">
    <property type="entry name" value="P-loop containing nucleoside triphosphate hydrolases"/>
    <property type="match status" value="1"/>
</dbReference>
<dbReference type="InterPro" id="IPR003439">
    <property type="entry name" value="ABC_transporter-like_ATP-bd"/>
</dbReference>
<keyword evidence="3" id="KW-0813">Transport</keyword>
<dbReference type="InterPro" id="IPR017871">
    <property type="entry name" value="ABC_transporter-like_CS"/>
</dbReference>
<comment type="subcellular location">
    <subcellularLocation>
        <location evidence="1">Cell membrane</location>
        <topology evidence="1">Peripheral membrane protein</topology>
    </subcellularLocation>
</comment>
<dbReference type="GO" id="GO:0015833">
    <property type="term" value="P:peptide transport"/>
    <property type="evidence" value="ECO:0007669"/>
    <property type="project" value="InterPro"/>
</dbReference>
<comment type="similarity">
    <text evidence="2">Belongs to the ABC transporter superfamily.</text>
</comment>
<dbReference type="InterPro" id="IPR027417">
    <property type="entry name" value="P-loop_NTPase"/>
</dbReference>
<keyword evidence="6 10" id="KW-0067">ATP-binding</keyword>
<evidence type="ECO:0000256" key="6">
    <source>
        <dbReference type="ARBA" id="ARBA00022840"/>
    </source>
</evidence>
<dbReference type="Gene3D" id="3.40.50.300">
    <property type="entry name" value="P-loop containing nucleotide triphosphate hydrolases"/>
    <property type="match status" value="1"/>
</dbReference>
<evidence type="ECO:0000256" key="8">
    <source>
        <dbReference type="SAM" id="MobiDB-lite"/>
    </source>
</evidence>
<reference evidence="10" key="1">
    <citation type="journal article" date="2021" name="PeerJ">
        <title>Extensive microbial diversity within the chicken gut microbiome revealed by metagenomics and culture.</title>
        <authorList>
            <person name="Gilroy R."/>
            <person name="Ravi A."/>
            <person name="Getino M."/>
            <person name="Pursley I."/>
            <person name="Horton D.L."/>
            <person name="Alikhan N.F."/>
            <person name="Baker D."/>
            <person name="Gharbi K."/>
            <person name="Hall N."/>
            <person name="Watson M."/>
            <person name="Adriaenssens E.M."/>
            <person name="Foster-Nyarko E."/>
            <person name="Jarju S."/>
            <person name="Secka A."/>
            <person name="Antonio M."/>
            <person name="Oren A."/>
            <person name="Chaudhuri R.R."/>
            <person name="La Ragione R."/>
            <person name="Hildebrand F."/>
            <person name="Pallen M.J."/>
        </authorList>
    </citation>
    <scope>NUCLEOTIDE SEQUENCE</scope>
    <source>
        <strain evidence="10">CHK171-7178</strain>
    </source>
</reference>
<dbReference type="PROSITE" id="PS00211">
    <property type="entry name" value="ABC_TRANSPORTER_1"/>
    <property type="match status" value="1"/>
</dbReference>
<dbReference type="InterPro" id="IPR003593">
    <property type="entry name" value="AAA+_ATPase"/>
</dbReference>
<dbReference type="InterPro" id="IPR050388">
    <property type="entry name" value="ABC_Ni/Peptide_Import"/>
</dbReference>
<accession>A0A921G0I5</accession>
<feature type="compositionally biased region" description="Basic and acidic residues" evidence="8">
    <location>
        <begin position="328"/>
        <end position="341"/>
    </location>
</feature>
<keyword evidence="5" id="KW-0547">Nucleotide-binding</keyword>
<evidence type="ECO:0000313" key="11">
    <source>
        <dbReference type="Proteomes" id="UP000698173"/>
    </source>
</evidence>
<dbReference type="PANTHER" id="PTHR43297:SF2">
    <property type="entry name" value="DIPEPTIDE TRANSPORT ATP-BINDING PROTEIN DPPD"/>
    <property type="match status" value="1"/>
</dbReference>
<name>A0A921G0I5_SPOPS</name>
<dbReference type="GO" id="GO:0005886">
    <property type="term" value="C:plasma membrane"/>
    <property type="evidence" value="ECO:0007669"/>
    <property type="project" value="UniProtKB-SubCell"/>
</dbReference>
<dbReference type="InterPro" id="IPR013563">
    <property type="entry name" value="Oligopep_ABC_C"/>
</dbReference>
<evidence type="ECO:0000259" key="9">
    <source>
        <dbReference type="PROSITE" id="PS50893"/>
    </source>
</evidence>
<dbReference type="AlphaFoldDB" id="A0A921G0I5"/>
<evidence type="ECO:0000256" key="7">
    <source>
        <dbReference type="ARBA" id="ARBA00023136"/>
    </source>
</evidence>
<dbReference type="SMART" id="SM00382">
    <property type="entry name" value="AAA"/>
    <property type="match status" value="1"/>
</dbReference>
<organism evidence="10 11">
    <name type="scientific">Sporosarcina psychrophila</name>
    <name type="common">Bacillus psychrophilus</name>
    <dbReference type="NCBI Taxonomy" id="1476"/>
    <lineage>
        <taxon>Bacteria</taxon>
        <taxon>Bacillati</taxon>
        <taxon>Bacillota</taxon>
        <taxon>Bacilli</taxon>
        <taxon>Bacillales</taxon>
        <taxon>Caryophanaceae</taxon>
        <taxon>Sporosarcina</taxon>
    </lineage>
</organism>
<gene>
    <name evidence="10" type="ORF">K8V56_15375</name>
</gene>
<keyword evidence="7" id="KW-0472">Membrane</keyword>
<evidence type="ECO:0000256" key="4">
    <source>
        <dbReference type="ARBA" id="ARBA00022475"/>
    </source>
</evidence>
<evidence type="ECO:0000256" key="5">
    <source>
        <dbReference type="ARBA" id="ARBA00022741"/>
    </source>
</evidence>
<feature type="region of interest" description="Disordered" evidence="8">
    <location>
        <begin position="328"/>
        <end position="356"/>
    </location>
</feature>
<evidence type="ECO:0000313" key="10">
    <source>
        <dbReference type="EMBL" id="HJF33140.1"/>
    </source>
</evidence>
<dbReference type="GO" id="GO:0016887">
    <property type="term" value="F:ATP hydrolysis activity"/>
    <property type="evidence" value="ECO:0007669"/>
    <property type="project" value="InterPro"/>
</dbReference>
<keyword evidence="4" id="KW-1003">Cell membrane</keyword>
<comment type="caution">
    <text evidence="10">The sequence shown here is derived from an EMBL/GenBank/DDBJ whole genome shotgun (WGS) entry which is preliminary data.</text>
</comment>
<proteinExistence type="inferred from homology"/>
<protein>
    <submittedName>
        <fullName evidence="10">ABC transporter ATP-binding protein</fullName>
    </submittedName>
</protein>
<dbReference type="PROSITE" id="PS50893">
    <property type="entry name" value="ABC_TRANSPORTER_2"/>
    <property type="match status" value="1"/>
</dbReference>
<evidence type="ECO:0000256" key="2">
    <source>
        <dbReference type="ARBA" id="ARBA00005417"/>
    </source>
</evidence>
<dbReference type="PANTHER" id="PTHR43297">
    <property type="entry name" value="OLIGOPEPTIDE TRANSPORT ATP-BINDING PROTEIN APPD"/>
    <property type="match status" value="1"/>
</dbReference>
<dbReference type="Pfam" id="PF00005">
    <property type="entry name" value="ABC_tran"/>
    <property type="match status" value="1"/>
</dbReference>
<evidence type="ECO:0000256" key="1">
    <source>
        <dbReference type="ARBA" id="ARBA00004202"/>
    </source>
</evidence>
<dbReference type="Proteomes" id="UP000698173">
    <property type="component" value="Unassembled WGS sequence"/>
</dbReference>
<reference evidence="10" key="2">
    <citation type="submission" date="2021-09" db="EMBL/GenBank/DDBJ databases">
        <authorList>
            <person name="Gilroy R."/>
        </authorList>
    </citation>
    <scope>NUCLEOTIDE SEQUENCE</scope>
    <source>
        <strain evidence="10">CHK171-7178</strain>
    </source>
</reference>
<evidence type="ECO:0000256" key="3">
    <source>
        <dbReference type="ARBA" id="ARBA00022448"/>
    </source>
</evidence>
<feature type="domain" description="ABC transporter" evidence="9">
    <location>
        <begin position="6"/>
        <end position="256"/>
    </location>
</feature>
<dbReference type="NCBIfam" id="TIGR01727">
    <property type="entry name" value="oligo_HPY"/>
    <property type="match status" value="1"/>
</dbReference>
<sequence length="356" mass="39127">MKETLLEVKNLVTVFRTKEGTLPAVRDVSFSINKGETLCIVGESGCGKSITSLSVMGLLPSNGDISSGEILLGGKPIHNLQPEEIRKIRGNQMSMIFQEPMTALNPVLTIGFQLTEPLMLHHKLTKKQAYEQGVKLLEQVGMPYPEKRIRQYPHELSGGMRQRVMIAIALSCNPQLLIADEPTTALDVTIQAQILDLIKELKEKLDMGIMMITHDMGVVAEVAERVMVMYAGQKVEEASVGEIFDNPKHPYTIGLLNSVPDIDNPEFELEAIPGSLPSLSEEISGCRFHPRCKFAMDKCRIDSPPEFKVSNGHTVSCWLQEEVELHGGDNEKQGKGIDSEGKGTIGVAGSEKVLSH</sequence>
<dbReference type="CDD" id="cd03257">
    <property type="entry name" value="ABC_NikE_OppD_transporters"/>
    <property type="match status" value="1"/>
</dbReference>
<dbReference type="Pfam" id="PF08352">
    <property type="entry name" value="oligo_HPY"/>
    <property type="match status" value="1"/>
</dbReference>
<dbReference type="EMBL" id="DYWT01000244">
    <property type="protein sequence ID" value="HJF33140.1"/>
    <property type="molecule type" value="Genomic_DNA"/>
</dbReference>